<feature type="region of interest" description="Disordered" evidence="1">
    <location>
        <begin position="1"/>
        <end position="66"/>
    </location>
</feature>
<keyword evidence="3" id="KW-1185">Reference proteome</keyword>
<organism evidence="2 3">
    <name type="scientific">Collybiopsis luxurians FD-317 M1</name>
    <dbReference type="NCBI Taxonomy" id="944289"/>
    <lineage>
        <taxon>Eukaryota</taxon>
        <taxon>Fungi</taxon>
        <taxon>Dikarya</taxon>
        <taxon>Basidiomycota</taxon>
        <taxon>Agaricomycotina</taxon>
        <taxon>Agaricomycetes</taxon>
        <taxon>Agaricomycetidae</taxon>
        <taxon>Agaricales</taxon>
        <taxon>Marasmiineae</taxon>
        <taxon>Omphalotaceae</taxon>
        <taxon>Collybiopsis</taxon>
        <taxon>Collybiopsis luxurians</taxon>
    </lineage>
</organism>
<dbReference type="Proteomes" id="UP000053593">
    <property type="component" value="Unassembled WGS sequence"/>
</dbReference>
<reference evidence="2 3" key="1">
    <citation type="submission" date="2014-04" db="EMBL/GenBank/DDBJ databases">
        <title>Evolutionary Origins and Diversification of the Mycorrhizal Mutualists.</title>
        <authorList>
            <consortium name="DOE Joint Genome Institute"/>
            <consortium name="Mycorrhizal Genomics Consortium"/>
            <person name="Kohler A."/>
            <person name="Kuo A."/>
            <person name="Nagy L.G."/>
            <person name="Floudas D."/>
            <person name="Copeland A."/>
            <person name="Barry K.W."/>
            <person name="Cichocki N."/>
            <person name="Veneault-Fourrey C."/>
            <person name="LaButti K."/>
            <person name="Lindquist E.A."/>
            <person name="Lipzen A."/>
            <person name="Lundell T."/>
            <person name="Morin E."/>
            <person name="Murat C."/>
            <person name="Riley R."/>
            <person name="Ohm R."/>
            <person name="Sun H."/>
            <person name="Tunlid A."/>
            <person name="Henrissat B."/>
            <person name="Grigoriev I.V."/>
            <person name="Hibbett D.S."/>
            <person name="Martin F."/>
        </authorList>
    </citation>
    <scope>NUCLEOTIDE SEQUENCE [LARGE SCALE GENOMIC DNA]</scope>
    <source>
        <strain evidence="2 3">FD-317 M1</strain>
    </source>
</reference>
<accession>A0A0D0BNH1</accession>
<dbReference type="HOGENOM" id="CLU_877330_0_0_1"/>
<protein>
    <submittedName>
        <fullName evidence="2">Uncharacterized protein</fullName>
    </submittedName>
</protein>
<feature type="compositionally biased region" description="Polar residues" evidence="1">
    <location>
        <begin position="1"/>
        <end position="30"/>
    </location>
</feature>
<dbReference type="AlphaFoldDB" id="A0A0D0BNH1"/>
<dbReference type="EMBL" id="KN834875">
    <property type="protein sequence ID" value="KIK51034.1"/>
    <property type="molecule type" value="Genomic_DNA"/>
</dbReference>
<proteinExistence type="predicted"/>
<feature type="region of interest" description="Disordered" evidence="1">
    <location>
        <begin position="161"/>
        <end position="200"/>
    </location>
</feature>
<feature type="compositionally biased region" description="Acidic residues" evidence="1">
    <location>
        <begin position="51"/>
        <end position="65"/>
    </location>
</feature>
<evidence type="ECO:0000313" key="2">
    <source>
        <dbReference type="EMBL" id="KIK51034.1"/>
    </source>
</evidence>
<feature type="compositionally biased region" description="Low complexity" evidence="1">
    <location>
        <begin position="185"/>
        <end position="195"/>
    </location>
</feature>
<evidence type="ECO:0000313" key="3">
    <source>
        <dbReference type="Proteomes" id="UP000053593"/>
    </source>
</evidence>
<evidence type="ECO:0000256" key="1">
    <source>
        <dbReference type="SAM" id="MobiDB-lite"/>
    </source>
</evidence>
<gene>
    <name evidence="2" type="ORF">GYMLUDRAFT_252448</name>
</gene>
<feature type="compositionally biased region" description="Pro residues" evidence="1">
    <location>
        <begin position="171"/>
        <end position="184"/>
    </location>
</feature>
<feature type="region of interest" description="Disordered" evidence="1">
    <location>
        <begin position="106"/>
        <end position="125"/>
    </location>
</feature>
<name>A0A0D0BNH1_9AGAR</name>
<sequence length="367" mass="40879">MTMTVPPTQSPSHPDPESSSRINEFQLESASKQHRKCSRQGQKNVFILDQANEDDEDNEDNEDELGSTLIGTSSFLHFPNLEEEDLEELNEEQFCEHLSKEFAGQGKLESKLAADDPQPSTLQRPLRMTQGQDGFWRPSDFEDIISRVKNLHSLALPASSVPPVNHSAVSPQPPAASPGVPSPPISSSSTSTAAPTHPPYCQAQELPLEVEEVEPALQELYRQLQQALYNSPGPNFMQKYSVFHVKCHKGFEQSIISWICKNIVNNDTPLLEPLSPPSASTLEHMIVTAFCSKQKGFVYLMYLNMSPQNTCLAMYLCGVNGFFYPHLPMVIAPALAMCPAPAGPRRALVPPLTSYSQYMYWQMTFHL</sequence>